<dbReference type="GO" id="GO:0042910">
    <property type="term" value="F:xenobiotic transmembrane transporter activity"/>
    <property type="evidence" value="ECO:0007669"/>
    <property type="project" value="TreeGrafter"/>
</dbReference>
<dbReference type="Gene3D" id="3.30.70.1430">
    <property type="entry name" value="Multidrug efflux transporter AcrB pore domain"/>
    <property type="match status" value="1"/>
</dbReference>
<sequence length="194" mass="21688">VLQTEEILKQQPLITSIFTTVGVEENGAVQSNKAEIHVNMADYSQRNVTDREFARQIKLLLQQQVVGAEITSVPVSMIGGDGDDAPVSFYIMGANMDELLSESSRIVDELRKIPDISDPVISVEAGNPEISITLNREKMAHLGVSQWAVGEALNYAFAGNTDNKFRNNNREYDINIRLDRFNRKSKTDIENFTI</sequence>
<dbReference type="InterPro" id="IPR027463">
    <property type="entry name" value="AcrB_DN_DC_subdom"/>
</dbReference>
<protein>
    <submittedName>
        <fullName evidence="1">Swarming motility protein SwrC</fullName>
    </submittedName>
</protein>
<dbReference type="EMBL" id="SNRY01010758">
    <property type="protein sequence ID" value="KAA6305366.1"/>
    <property type="molecule type" value="Genomic_DNA"/>
</dbReference>
<dbReference type="AlphaFoldDB" id="A0A5J4P7J1"/>
<evidence type="ECO:0000313" key="1">
    <source>
        <dbReference type="EMBL" id="KAA6305366.1"/>
    </source>
</evidence>
<organism evidence="1">
    <name type="scientific">termite gut metagenome</name>
    <dbReference type="NCBI Taxonomy" id="433724"/>
    <lineage>
        <taxon>unclassified sequences</taxon>
        <taxon>metagenomes</taxon>
        <taxon>organismal metagenomes</taxon>
    </lineage>
</organism>
<dbReference type="Gene3D" id="3.30.70.1440">
    <property type="entry name" value="Multidrug efflux transporter AcrB pore domain"/>
    <property type="match status" value="1"/>
</dbReference>
<feature type="non-terminal residue" evidence="1">
    <location>
        <position position="194"/>
    </location>
</feature>
<dbReference type="InterPro" id="IPR001036">
    <property type="entry name" value="Acrflvin-R"/>
</dbReference>
<proteinExistence type="predicted"/>
<dbReference type="SUPFAM" id="SSF82693">
    <property type="entry name" value="Multidrug efflux transporter AcrB pore domain, PN1, PN2, PC1 and PC2 subdomains"/>
    <property type="match status" value="1"/>
</dbReference>
<dbReference type="GO" id="GO:0005886">
    <property type="term" value="C:plasma membrane"/>
    <property type="evidence" value="ECO:0007669"/>
    <property type="project" value="TreeGrafter"/>
</dbReference>
<dbReference type="PANTHER" id="PTHR32063:SF0">
    <property type="entry name" value="SWARMING MOTILITY PROTEIN SWRC"/>
    <property type="match status" value="1"/>
</dbReference>
<name>A0A5J4P7J1_9ZZZZ</name>
<gene>
    <name evidence="1" type="ORF">EZS27_042982</name>
</gene>
<comment type="caution">
    <text evidence="1">The sequence shown here is derived from an EMBL/GenBank/DDBJ whole genome shotgun (WGS) entry which is preliminary data.</text>
</comment>
<reference evidence="1" key="1">
    <citation type="submission" date="2019-03" db="EMBL/GenBank/DDBJ databases">
        <title>Single cell metagenomics reveals metabolic interactions within the superorganism composed of flagellate Streblomastix strix and complex community of Bacteroidetes bacteria on its surface.</title>
        <authorList>
            <person name="Treitli S.C."/>
            <person name="Kolisko M."/>
            <person name="Husnik F."/>
            <person name="Keeling P."/>
            <person name="Hampl V."/>
        </authorList>
    </citation>
    <scope>NUCLEOTIDE SEQUENCE</scope>
    <source>
        <strain evidence="1">STM</strain>
    </source>
</reference>
<feature type="non-terminal residue" evidence="1">
    <location>
        <position position="1"/>
    </location>
</feature>
<dbReference type="Pfam" id="PF00873">
    <property type="entry name" value="ACR_tran"/>
    <property type="match status" value="1"/>
</dbReference>
<dbReference type="SUPFAM" id="SSF82714">
    <property type="entry name" value="Multidrug efflux transporter AcrB TolC docking domain, DN and DC subdomains"/>
    <property type="match status" value="1"/>
</dbReference>
<dbReference type="Gene3D" id="3.30.2090.10">
    <property type="entry name" value="Multidrug efflux transporter AcrB TolC docking domain, DN and DC subdomains"/>
    <property type="match status" value="1"/>
</dbReference>
<dbReference type="PANTHER" id="PTHR32063">
    <property type="match status" value="1"/>
</dbReference>
<accession>A0A5J4P7J1</accession>